<name>A0ABP7IEI0_9ACTN</name>
<organism evidence="2 3">
    <name type="scientific">Nocardioides panacisoli</name>
    <dbReference type="NCBI Taxonomy" id="627624"/>
    <lineage>
        <taxon>Bacteria</taxon>
        <taxon>Bacillati</taxon>
        <taxon>Actinomycetota</taxon>
        <taxon>Actinomycetes</taxon>
        <taxon>Propionibacteriales</taxon>
        <taxon>Nocardioidaceae</taxon>
        <taxon>Nocardioides</taxon>
    </lineage>
</organism>
<dbReference type="PRINTS" id="PR00050">
    <property type="entry name" value="COLDSHOCK"/>
</dbReference>
<dbReference type="Pfam" id="PF00313">
    <property type="entry name" value="CSD"/>
    <property type="match status" value="1"/>
</dbReference>
<comment type="caution">
    <text evidence="2">The sequence shown here is derived from an EMBL/GenBank/DDBJ whole genome shotgun (WGS) entry which is preliminary data.</text>
</comment>
<dbReference type="InterPro" id="IPR002059">
    <property type="entry name" value="CSP_DNA-bd"/>
</dbReference>
<evidence type="ECO:0000313" key="2">
    <source>
        <dbReference type="EMBL" id="GAA3816310.1"/>
    </source>
</evidence>
<dbReference type="SUPFAM" id="SSF50249">
    <property type="entry name" value="Nucleic acid-binding proteins"/>
    <property type="match status" value="1"/>
</dbReference>
<dbReference type="PROSITE" id="PS51857">
    <property type="entry name" value="CSD_2"/>
    <property type="match status" value="1"/>
</dbReference>
<dbReference type="InterPro" id="IPR012340">
    <property type="entry name" value="NA-bd_OB-fold"/>
</dbReference>
<gene>
    <name evidence="2" type="ORF">GCM10022242_17970</name>
</gene>
<dbReference type="Gene3D" id="2.40.50.140">
    <property type="entry name" value="Nucleic acid-binding proteins"/>
    <property type="match status" value="1"/>
</dbReference>
<dbReference type="SMART" id="SM00357">
    <property type="entry name" value="CSP"/>
    <property type="match status" value="1"/>
</dbReference>
<accession>A0ABP7IEI0</accession>
<feature type="domain" description="CSD" evidence="1">
    <location>
        <begin position="10"/>
        <end position="73"/>
    </location>
</feature>
<evidence type="ECO:0000313" key="3">
    <source>
        <dbReference type="Proteomes" id="UP001501821"/>
    </source>
</evidence>
<dbReference type="EMBL" id="BAABAH010000005">
    <property type="protein sequence ID" value="GAA3816310.1"/>
    <property type="molecule type" value="Genomic_DNA"/>
</dbReference>
<dbReference type="InterPro" id="IPR050181">
    <property type="entry name" value="Cold_shock_domain"/>
</dbReference>
<protein>
    <submittedName>
        <fullName evidence="2">Cold-shock protein</fullName>
    </submittedName>
</protein>
<reference evidence="3" key="1">
    <citation type="journal article" date="2019" name="Int. J. Syst. Evol. Microbiol.">
        <title>The Global Catalogue of Microorganisms (GCM) 10K type strain sequencing project: providing services to taxonomists for standard genome sequencing and annotation.</title>
        <authorList>
            <consortium name="The Broad Institute Genomics Platform"/>
            <consortium name="The Broad Institute Genome Sequencing Center for Infectious Disease"/>
            <person name="Wu L."/>
            <person name="Ma J."/>
        </authorList>
    </citation>
    <scope>NUCLEOTIDE SEQUENCE [LARGE SCALE GENOMIC DNA]</scope>
    <source>
        <strain evidence="3">JCM 16953</strain>
    </source>
</reference>
<dbReference type="CDD" id="cd04458">
    <property type="entry name" value="CSP_CDS"/>
    <property type="match status" value="1"/>
</dbReference>
<sequence>MDMTREGESVPTGKVKWFDAAKGFGFLSQSDGPDVYVHSDALPEGVTTLKPGTRVEFGIAQGRRGDQALQVKVLDAPASVSRSLAAAKRKKPEEMVPIVEDLIRLLDGVGEAYRHGRHPDRRTAQPVAKLLRALADELEL</sequence>
<proteinExistence type="predicted"/>
<keyword evidence="3" id="KW-1185">Reference proteome</keyword>
<dbReference type="PANTHER" id="PTHR11544">
    <property type="entry name" value="COLD SHOCK DOMAIN CONTAINING PROTEINS"/>
    <property type="match status" value="1"/>
</dbReference>
<dbReference type="Proteomes" id="UP001501821">
    <property type="component" value="Unassembled WGS sequence"/>
</dbReference>
<evidence type="ECO:0000259" key="1">
    <source>
        <dbReference type="PROSITE" id="PS51857"/>
    </source>
</evidence>
<dbReference type="InterPro" id="IPR011129">
    <property type="entry name" value="CSD"/>
</dbReference>